<gene>
    <name evidence="3 5" type="primary">nagB</name>
    <name evidence="5" type="ORF">JYA64_07065</name>
</gene>
<dbReference type="Pfam" id="PF01182">
    <property type="entry name" value="Glucosamine_iso"/>
    <property type="match status" value="1"/>
</dbReference>
<dbReference type="PANTHER" id="PTHR11280">
    <property type="entry name" value="GLUCOSAMINE-6-PHOSPHATE ISOMERASE"/>
    <property type="match status" value="1"/>
</dbReference>
<dbReference type="CDD" id="cd01399">
    <property type="entry name" value="GlcN6P_deaminase"/>
    <property type="match status" value="1"/>
</dbReference>
<reference evidence="5 6" key="1">
    <citation type="submission" date="2021-01" db="EMBL/GenBank/DDBJ databases">
        <title>Genome Sequencing of Type Strains.</title>
        <authorList>
            <person name="Lemaire J.F."/>
            <person name="Inderbitzin P."/>
            <person name="Collins S.B."/>
            <person name="Wespe N."/>
            <person name="Knight-Connoni V."/>
        </authorList>
    </citation>
    <scope>NUCLEOTIDE SEQUENCE [LARGE SCALE GENOMIC DNA]</scope>
    <source>
        <strain evidence="5 6">DSM 14730</strain>
    </source>
</reference>
<evidence type="ECO:0000256" key="3">
    <source>
        <dbReference type="HAMAP-Rule" id="MF_01241"/>
    </source>
</evidence>
<evidence type="ECO:0000313" key="6">
    <source>
        <dbReference type="Proteomes" id="UP001319060"/>
    </source>
</evidence>
<dbReference type="PROSITE" id="PS01161">
    <property type="entry name" value="GLC_GALNAC_ISOMERASE"/>
    <property type="match status" value="1"/>
</dbReference>
<comment type="function">
    <text evidence="3">Catalyzes the reversible isomerization-deamination of glucosamine 6-phosphate (GlcN6P) to form fructose 6-phosphate (Fru6P) and ammonium ion.</text>
</comment>
<protein>
    <recommendedName>
        <fullName evidence="3">Glucosamine-6-phosphate deaminase</fullName>
        <ecNumber evidence="3">3.5.99.6</ecNumber>
    </recommendedName>
    <alternativeName>
        <fullName evidence="3">GlcN6P deaminase</fullName>
        <shortName evidence="3">GNPDA</shortName>
    </alternativeName>
    <alternativeName>
        <fullName evidence="3">Glucosamine-6-phosphate isomerase</fullName>
    </alternativeName>
</protein>
<sequence>MKLIKVKNYEELSKKASAFIVETVNQKPNAVIGMATGSTAEGTYEYLVKAFQNDEVSFTEAHSVNLDEYVGLSPENDQSYHAYMDHHLFKHIDMPAENHFIPDGEANDLQDECVRYESRIEELGGVDLQLLGLGHNGHIGFNEPGTSFQSKTQVVDLAESTRKANARFFEVMEEVPDQAITMGIATILKSKRILLLVSGKGKAEILNKLLESEQTESIPATALKEHHDVTIIADADALSLFEKNHNGELKNCVV</sequence>
<dbReference type="HAMAP" id="MF_01241">
    <property type="entry name" value="GlcN6P_deamin"/>
    <property type="match status" value="1"/>
</dbReference>
<evidence type="ECO:0000256" key="1">
    <source>
        <dbReference type="ARBA" id="ARBA00022801"/>
    </source>
</evidence>
<name>A0ABS2ZA40_9BACL</name>
<comment type="catalytic activity">
    <reaction evidence="3">
        <text>alpha-D-glucosamine 6-phosphate + H2O = beta-D-fructose 6-phosphate + NH4(+)</text>
        <dbReference type="Rhea" id="RHEA:12172"/>
        <dbReference type="ChEBI" id="CHEBI:15377"/>
        <dbReference type="ChEBI" id="CHEBI:28938"/>
        <dbReference type="ChEBI" id="CHEBI:57634"/>
        <dbReference type="ChEBI" id="CHEBI:75989"/>
        <dbReference type="EC" id="3.5.99.6"/>
    </reaction>
</comment>
<feature type="active site" description="Proton acceptor; for enolization step" evidence="3">
    <location>
        <position position="67"/>
    </location>
</feature>
<accession>A0ABS2ZA40</accession>
<dbReference type="GO" id="GO:0004342">
    <property type="term" value="F:glucosamine-6-phosphate deaminase activity"/>
    <property type="evidence" value="ECO:0007669"/>
    <property type="project" value="UniProtKB-EC"/>
</dbReference>
<keyword evidence="1 3" id="KW-0378">Hydrolase</keyword>
<dbReference type="EMBL" id="JAFHKS010000042">
    <property type="protein sequence ID" value="MBN3545048.1"/>
    <property type="molecule type" value="Genomic_DNA"/>
</dbReference>
<evidence type="ECO:0000256" key="2">
    <source>
        <dbReference type="ARBA" id="ARBA00023277"/>
    </source>
</evidence>
<dbReference type="NCBIfam" id="TIGR00502">
    <property type="entry name" value="nagB"/>
    <property type="match status" value="1"/>
</dbReference>
<dbReference type="SUPFAM" id="SSF100950">
    <property type="entry name" value="NagB/RpiA/CoA transferase-like"/>
    <property type="match status" value="1"/>
</dbReference>
<dbReference type="RefSeq" id="WP_188403315.1">
    <property type="nucleotide sequence ID" value="NZ_BMCE01000002.1"/>
</dbReference>
<keyword evidence="6" id="KW-1185">Reference proteome</keyword>
<feature type="active site" description="For ring-opening step" evidence="3">
    <location>
        <position position="143"/>
    </location>
</feature>
<dbReference type="InterPro" id="IPR037171">
    <property type="entry name" value="NagB/RpiA_transferase-like"/>
</dbReference>
<organism evidence="5 6">
    <name type="scientific">Fictibacillus barbaricus</name>
    <dbReference type="NCBI Taxonomy" id="182136"/>
    <lineage>
        <taxon>Bacteria</taxon>
        <taxon>Bacillati</taxon>
        <taxon>Bacillota</taxon>
        <taxon>Bacilli</taxon>
        <taxon>Bacillales</taxon>
        <taxon>Fictibacillaceae</taxon>
        <taxon>Fictibacillus</taxon>
    </lineage>
</organism>
<dbReference type="Gene3D" id="3.40.50.1360">
    <property type="match status" value="1"/>
</dbReference>
<comment type="similarity">
    <text evidence="3">Belongs to the glucosamine/galactosamine-6-phosphate isomerase family. NagB subfamily.</text>
</comment>
<dbReference type="PANTHER" id="PTHR11280:SF5">
    <property type="entry name" value="GLUCOSAMINE-6-PHOSPHATE ISOMERASE"/>
    <property type="match status" value="1"/>
</dbReference>
<comment type="pathway">
    <text evidence="3">Amino-sugar metabolism; N-acetylneuraminate degradation; D-fructose 6-phosphate from N-acetylneuraminate: step 5/5.</text>
</comment>
<comment type="caution">
    <text evidence="5">The sequence shown here is derived from an EMBL/GenBank/DDBJ whole genome shotgun (WGS) entry which is preliminary data.</text>
</comment>
<dbReference type="InterPro" id="IPR018321">
    <property type="entry name" value="Glucosamine6P_isomerase_CS"/>
</dbReference>
<feature type="active site" description="Proton acceptor; for ring-opening step" evidence="3">
    <location>
        <position position="138"/>
    </location>
</feature>
<keyword evidence="2 3" id="KW-0119">Carbohydrate metabolism</keyword>
<dbReference type="Proteomes" id="UP001319060">
    <property type="component" value="Unassembled WGS sequence"/>
</dbReference>
<evidence type="ECO:0000313" key="5">
    <source>
        <dbReference type="EMBL" id="MBN3545048.1"/>
    </source>
</evidence>
<evidence type="ECO:0000259" key="4">
    <source>
        <dbReference type="Pfam" id="PF01182"/>
    </source>
</evidence>
<comment type="caution">
    <text evidence="3">Lacks conserved residue(s) required for the propagation of feature annotation.</text>
</comment>
<dbReference type="EC" id="3.5.99.6" evidence="3"/>
<dbReference type="InterPro" id="IPR004547">
    <property type="entry name" value="Glucosamine6P_isomerase"/>
</dbReference>
<feature type="domain" description="Glucosamine/galactosamine-6-phosphate isomerase" evidence="4">
    <location>
        <begin position="11"/>
        <end position="230"/>
    </location>
</feature>
<dbReference type="InterPro" id="IPR006148">
    <property type="entry name" value="Glc/Gal-6P_isomerase"/>
</dbReference>
<proteinExistence type="inferred from homology"/>
<feature type="active site" description="For ring-opening step" evidence="3">
    <location>
        <position position="136"/>
    </location>
</feature>